<accession>A0A2L2X8L1</accession>
<evidence type="ECO:0000313" key="1">
    <source>
        <dbReference type="EMBL" id="GBF32264.1"/>
    </source>
</evidence>
<evidence type="ECO:0000313" key="2">
    <source>
        <dbReference type="Proteomes" id="UP000239549"/>
    </source>
</evidence>
<sequence>MNLQEYINFVHDGKADWFVSECNSYYHMNRINKVVDIKEYLSGNHLINNRPAEQWNGKTFEPRRIVLQYAKTVLNFSTSYLLKNPVTLTGEESDVKVMKDVYKKGKLHRSDLDIMDKMVKYGAVYEYLFIDKDGKIKSKLIAPEDSYPVYNEQGEMICFIEHFTSVFNVSFYNIFTDSTVQKWTDAGGDLNFLGEFNNPGGLPVIYKNLNELDNTDGRSDLEDFVNIIDNMEDLISKYTDSIYKFLNPLPVVIGQKLNIKNNQGEIPTNLVGIGLNLDDGSDMKFVHGQLDFESFESVWKVLKQALLDISNTPAVSMNNTDISNLSEVSIKLLFSLADIKAGLNERYIREGFEQRFKKIEKLLGLQGIEINSDDIDVVFIYSRPLNESDIIDNIKTLKELGVMSLQTAVENAPMIYDPVNEIERLSKESVNKGNEDIVNNQLE</sequence>
<dbReference type="OrthoDB" id="2955634at2"/>
<dbReference type="RefSeq" id="WP_104370814.1">
    <property type="nucleotide sequence ID" value="NZ_BFAV01000019.1"/>
</dbReference>
<reference evidence="2" key="1">
    <citation type="submission" date="2018-02" db="EMBL/GenBank/DDBJ databases">
        <title>Genome sequence of Desulfocucumis palustris strain NAW-5.</title>
        <authorList>
            <person name="Watanabe M."/>
            <person name="Kojima H."/>
            <person name="Fukui M."/>
        </authorList>
    </citation>
    <scope>NUCLEOTIDE SEQUENCE [LARGE SCALE GENOMIC DNA]</scope>
    <source>
        <strain evidence="2">NAW-5</strain>
    </source>
</reference>
<protein>
    <submittedName>
        <fullName evidence="1">Phage associated protein</fullName>
    </submittedName>
</protein>
<dbReference type="Pfam" id="PF05133">
    <property type="entry name" value="SPP1_portal"/>
    <property type="match status" value="1"/>
</dbReference>
<dbReference type="AlphaFoldDB" id="A0A2L2X8L1"/>
<gene>
    <name evidence="1" type="ORF">DCCM_0457</name>
</gene>
<proteinExistence type="predicted"/>
<dbReference type="Proteomes" id="UP000239549">
    <property type="component" value="Unassembled WGS sequence"/>
</dbReference>
<comment type="caution">
    <text evidence="1">The sequence shown here is derived from an EMBL/GenBank/DDBJ whole genome shotgun (WGS) entry which is preliminary data.</text>
</comment>
<dbReference type="EMBL" id="BFAV01000019">
    <property type="protein sequence ID" value="GBF32264.1"/>
    <property type="molecule type" value="Genomic_DNA"/>
</dbReference>
<name>A0A2L2X8L1_9FIRM</name>
<dbReference type="InterPro" id="IPR021145">
    <property type="entry name" value="Portal_protein_SPP1_Gp6-like"/>
</dbReference>
<organism evidence="1 2">
    <name type="scientific">Desulfocucumis palustris</name>
    <dbReference type="NCBI Taxonomy" id="1898651"/>
    <lineage>
        <taxon>Bacteria</taxon>
        <taxon>Bacillati</taxon>
        <taxon>Bacillota</taxon>
        <taxon>Clostridia</taxon>
        <taxon>Eubacteriales</taxon>
        <taxon>Desulfocucumaceae</taxon>
        <taxon>Desulfocucumis</taxon>
    </lineage>
</organism>
<keyword evidence="2" id="KW-1185">Reference proteome</keyword>